<dbReference type="Proteomes" id="UP001190465">
    <property type="component" value="Chromosome"/>
</dbReference>
<name>A0ABM9LLA1_9MYCO</name>
<evidence type="ECO:0000313" key="2">
    <source>
        <dbReference type="Proteomes" id="UP001190465"/>
    </source>
</evidence>
<gene>
    <name evidence="1" type="ORF">MU0053_001816</name>
</gene>
<proteinExistence type="predicted"/>
<keyword evidence="2" id="KW-1185">Reference proteome</keyword>
<evidence type="ECO:0000313" key="1">
    <source>
        <dbReference type="EMBL" id="CAJ1501005.1"/>
    </source>
</evidence>
<accession>A0ABM9LLA1</accession>
<organism evidence="1 2">
    <name type="scientific">[Mycobacterium] burgundiense</name>
    <dbReference type="NCBI Taxonomy" id="3064286"/>
    <lineage>
        <taxon>Bacteria</taxon>
        <taxon>Bacillati</taxon>
        <taxon>Actinomycetota</taxon>
        <taxon>Actinomycetes</taxon>
        <taxon>Mycobacteriales</taxon>
        <taxon>Mycobacteriaceae</taxon>
        <taxon>Mycolicibacterium</taxon>
    </lineage>
</organism>
<protein>
    <submittedName>
        <fullName evidence="1">Uncharacterized protein</fullName>
    </submittedName>
</protein>
<dbReference type="RefSeq" id="WP_308482015.1">
    <property type="nucleotide sequence ID" value="NZ_OY726397.1"/>
</dbReference>
<dbReference type="EMBL" id="OY726397">
    <property type="protein sequence ID" value="CAJ1501005.1"/>
    <property type="molecule type" value="Genomic_DNA"/>
</dbReference>
<sequence>MFISGAYPLDDSGHAVAVPVSAPCQPNTAALVLPGDLGVAPNSEWWSTCHVRMLRQVYRAVAETLTLPSDYIDQTIPDMIAEPGILRPGALLRPIGHMVLDFVRSGMTPEQIEAGVELYESLFDIAEL</sequence>
<reference evidence="1 2" key="1">
    <citation type="submission" date="2023-08" db="EMBL/GenBank/DDBJ databases">
        <authorList>
            <person name="Folkvardsen B D."/>
            <person name="Norman A."/>
        </authorList>
    </citation>
    <scope>NUCLEOTIDE SEQUENCE [LARGE SCALE GENOMIC DNA]</scope>
    <source>
        <strain evidence="1 2">Mu0053</strain>
    </source>
</reference>